<feature type="domain" description="WRKY" evidence="8">
    <location>
        <begin position="81"/>
        <end position="147"/>
    </location>
</feature>
<evidence type="ECO:0000313" key="9">
    <source>
        <dbReference type="EMBL" id="KAJ7966263.1"/>
    </source>
</evidence>
<dbReference type="PROSITE" id="PS50811">
    <property type="entry name" value="WRKY"/>
    <property type="match status" value="1"/>
</dbReference>
<evidence type="ECO:0000256" key="7">
    <source>
        <dbReference type="SAM" id="MobiDB-lite"/>
    </source>
</evidence>
<dbReference type="AlphaFoldDB" id="A0AAD7LXS9"/>
<dbReference type="GO" id="GO:0005634">
    <property type="term" value="C:nucleus"/>
    <property type="evidence" value="ECO:0007669"/>
    <property type="project" value="UniProtKB-SubCell"/>
</dbReference>
<keyword evidence="2" id="KW-0805">Transcription regulation</keyword>
<name>A0AAD7LXS9_QUISA</name>
<dbReference type="InterPro" id="IPR003657">
    <property type="entry name" value="WRKY_dom"/>
</dbReference>
<evidence type="ECO:0000256" key="2">
    <source>
        <dbReference type="ARBA" id="ARBA00023015"/>
    </source>
</evidence>
<dbReference type="KEGG" id="qsa:O6P43_015761"/>
<keyword evidence="4" id="KW-0804">Transcription</keyword>
<dbReference type="InterPro" id="IPR036576">
    <property type="entry name" value="WRKY_dom_sf"/>
</dbReference>
<keyword evidence="5" id="KW-0539">Nucleus</keyword>
<sequence>MDSHSSKEEILKRLGKENEALRLMLEVMSRKYNTLQSHLQGIKEEQMSINLNETHKRARILEAPFYSNKPLQIFVRSNLDDNSLTVKDGYQWRKYGQKITKHNSSPRAYFRCCSAPDCKVKKKVERSIEDKSILVATYEGEHNHDIHDNPFSQTSLSTPKGVTKGSVVAGGNNPELTLDLSLSGSDQSHRRHTEKFVQHGSPSNHNKIKEYVDSLVKDPNFTVALAEAVARSISNQT</sequence>
<dbReference type="GO" id="GO:0003700">
    <property type="term" value="F:DNA-binding transcription factor activity"/>
    <property type="evidence" value="ECO:0007669"/>
    <property type="project" value="InterPro"/>
</dbReference>
<comment type="subcellular location">
    <subcellularLocation>
        <location evidence="1">Nucleus</location>
    </subcellularLocation>
</comment>
<accession>A0AAD7LXS9</accession>
<comment type="caution">
    <text evidence="9">The sequence shown here is derived from an EMBL/GenBank/DDBJ whole genome shotgun (WGS) entry which is preliminary data.</text>
</comment>
<evidence type="ECO:0000256" key="4">
    <source>
        <dbReference type="ARBA" id="ARBA00023163"/>
    </source>
</evidence>
<evidence type="ECO:0000256" key="3">
    <source>
        <dbReference type="ARBA" id="ARBA00023125"/>
    </source>
</evidence>
<protein>
    <submittedName>
        <fullName evidence="9">WRKY transcription factor</fullName>
    </submittedName>
</protein>
<evidence type="ECO:0000256" key="5">
    <source>
        <dbReference type="ARBA" id="ARBA00023242"/>
    </source>
</evidence>
<keyword evidence="3" id="KW-0238">DNA-binding</keyword>
<reference evidence="9" key="1">
    <citation type="journal article" date="2023" name="Science">
        <title>Elucidation of the pathway for biosynthesis of saponin adjuvants from the soapbark tree.</title>
        <authorList>
            <person name="Reed J."/>
            <person name="Orme A."/>
            <person name="El-Demerdash A."/>
            <person name="Owen C."/>
            <person name="Martin L.B.B."/>
            <person name="Misra R.C."/>
            <person name="Kikuchi S."/>
            <person name="Rejzek M."/>
            <person name="Martin A.C."/>
            <person name="Harkess A."/>
            <person name="Leebens-Mack J."/>
            <person name="Louveau T."/>
            <person name="Stephenson M.J."/>
            <person name="Osbourn A."/>
        </authorList>
    </citation>
    <scope>NUCLEOTIDE SEQUENCE</scope>
    <source>
        <strain evidence="9">S10</strain>
    </source>
</reference>
<dbReference type="SUPFAM" id="SSF118290">
    <property type="entry name" value="WRKY DNA-binding domain"/>
    <property type="match status" value="1"/>
</dbReference>
<feature type="region of interest" description="Disordered" evidence="7">
    <location>
        <begin position="149"/>
        <end position="170"/>
    </location>
</feature>
<evidence type="ECO:0000256" key="6">
    <source>
        <dbReference type="SAM" id="Coils"/>
    </source>
</evidence>
<evidence type="ECO:0000256" key="1">
    <source>
        <dbReference type="ARBA" id="ARBA00004123"/>
    </source>
</evidence>
<feature type="compositionally biased region" description="Polar residues" evidence="7">
    <location>
        <begin position="150"/>
        <end position="160"/>
    </location>
</feature>
<dbReference type="PANTHER" id="PTHR31429">
    <property type="entry name" value="WRKY TRANSCRIPTION FACTOR 36-RELATED"/>
    <property type="match status" value="1"/>
</dbReference>
<feature type="region of interest" description="Disordered" evidence="7">
    <location>
        <begin position="184"/>
        <end position="204"/>
    </location>
</feature>
<gene>
    <name evidence="9" type="ORF">O6P43_015761</name>
</gene>
<dbReference type="EMBL" id="JARAOO010000006">
    <property type="protein sequence ID" value="KAJ7966263.1"/>
    <property type="molecule type" value="Genomic_DNA"/>
</dbReference>
<dbReference type="SMART" id="SM00774">
    <property type="entry name" value="WRKY"/>
    <property type="match status" value="1"/>
</dbReference>
<evidence type="ECO:0000313" key="10">
    <source>
        <dbReference type="Proteomes" id="UP001163823"/>
    </source>
</evidence>
<organism evidence="9 10">
    <name type="scientific">Quillaja saponaria</name>
    <name type="common">Soap bark tree</name>
    <dbReference type="NCBI Taxonomy" id="32244"/>
    <lineage>
        <taxon>Eukaryota</taxon>
        <taxon>Viridiplantae</taxon>
        <taxon>Streptophyta</taxon>
        <taxon>Embryophyta</taxon>
        <taxon>Tracheophyta</taxon>
        <taxon>Spermatophyta</taxon>
        <taxon>Magnoliopsida</taxon>
        <taxon>eudicotyledons</taxon>
        <taxon>Gunneridae</taxon>
        <taxon>Pentapetalae</taxon>
        <taxon>rosids</taxon>
        <taxon>fabids</taxon>
        <taxon>Fabales</taxon>
        <taxon>Quillajaceae</taxon>
        <taxon>Quillaja</taxon>
    </lineage>
</organism>
<dbReference type="Proteomes" id="UP001163823">
    <property type="component" value="Chromosome 6"/>
</dbReference>
<dbReference type="GO" id="GO:0043565">
    <property type="term" value="F:sequence-specific DNA binding"/>
    <property type="evidence" value="ECO:0007669"/>
    <property type="project" value="InterPro"/>
</dbReference>
<dbReference type="PANTHER" id="PTHR31429:SF38">
    <property type="entry name" value="WRKY TRANSCRIPTION FACTOR 40-RELATED"/>
    <property type="match status" value="1"/>
</dbReference>
<evidence type="ECO:0000259" key="8">
    <source>
        <dbReference type="PROSITE" id="PS50811"/>
    </source>
</evidence>
<feature type="coiled-coil region" evidence="6">
    <location>
        <begin position="11"/>
        <end position="45"/>
    </location>
</feature>
<proteinExistence type="predicted"/>
<keyword evidence="10" id="KW-1185">Reference proteome</keyword>
<dbReference type="Pfam" id="PF03106">
    <property type="entry name" value="WRKY"/>
    <property type="match status" value="1"/>
</dbReference>
<dbReference type="Gene3D" id="2.20.25.80">
    <property type="entry name" value="WRKY domain"/>
    <property type="match status" value="1"/>
</dbReference>
<keyword evidence="6" id="KW-0175">Coiled coil</keyword>
<dbReference type="InterPro" id="IPR044810">
    <property type="entry name" value="WRKY_plant"/>
</dbReference>